<gene>
    <name evidence="1" type="ORF">GSTENG00029855001</name>
</gene>
<organism evidence="1">
    <name type="scientific">Tetraodon nigroviridis</name>
    <name type="common">Spotted green pufferfish</name>
    <name type="synonym">Chelonodon nigroviridis</name>
    <dbReference type="NCBI Taxonomy" id="99883"/>
    <lineage>
        <taxon>Eukaryota</taxon>
        <taxon>Metazoa</taxon>
        <taxon>Chordata</taxon>
        <taxon>Craniata</taxon>
        <taxon>Vertebrata</taxon>
        <taxon>Euteleostomi</taxon>
        <taxon>Actinopterygii</taxon>
        <taxon>Neopterygii</taxon>
        <taxon>Teleostei</taxon>
        <taxon>Neoteleostei</taxon>
        <taxon>Acanthomorphata</taxon>
        <taxon>Eupercaria</taxon>
        <taxon>Tetraodontiformes</taxon>
        <taxon>Tetradontoidea</taxon>
        <taxon>Tetraodontidae</taxon>
        <taxon>Tetraodon</taxon>
    </lineage>
</organism>
<dbReference type="KEGG" id="tng:GSTEN00029855G001"/>
<name>Q4RS59_TETNG</name>
<reference evidence="1" key="2">
    <citation type="submission" date="2004-02" db="EMBL/GenBank/DDBJ databases">
        <authorList>
            <consortium name="Genoscope"/>
            <consortium name="Whitehead Institute Centre for Genome Research"/>
        </authorList>
    </citation>
    <scope>NUCLEOTIDE SEQUENCE</scope>
</reference>
<comment type="caution">
    <text evidence="1">The sequence shown here is derived from an EMBL/GenBank/DDBJ whole genome shotgun (WGS) entry which is preliminary data.</text>
</comment>
<reference evidence="1" key="1">
    <citation type="journal article" date="2004" name="Nature">
        <title>Genome duplication in the teleost fish Tetraodon nigroviridis reveals the early vertebrate proto-karyotype.</title>
        <authorList>
            <person name="Jaillon O."/>
            <person name="Aury J.-M."/>
            <person name="Brunet F."/>
            <person name="Petit J.-L."/>
            <person name="Stange-Thomann N."/>
            <person name="Mauceli E."/>
            <person name="Bouneau L."/>
            <person name="Fischer C."/>
            <person name="Ozouf-Costaz C."/>
            <person name="Bernot A."/>
            <person name="Nicaud S."/>
            <person name="Jaffe D."/>
            <person name="Fisher S."/>
            <person name="Lutfalla G."/>
            <person name="Dossat C."/>
            <person name="Segurens B."/>
            <person name="Dasilva C."/>
            <person name="Salanoubat M."/>
            <person name="Levy M."/>
            <person name="Boudet N."/>
            <person name="Castellano S."/>
            <person name="Anthouard V."/>
            <person name="Jubin C."/>
            <person name="Castelli V."/>
            <person name="Katinka M."/>
            <person name="Vacherie B."/>
            <person name="Biemont C."/>
            <person name="Skalli Z."/>
            <person name="Cattolico L."/>
            <person name="Poulain J."/>
            <person name="De Berardinis V."/>
            <person name="Cruaud C."/>
            <person name="Duprat S."/>
            <person name="Brottier P."/>
            <person name="Coutanceau J.-P."/>
            <person name="Gouzy J."/>
            <person name="Parra G."/>
            <person name="Lardier G."/>
            <person name="Chapple C."/>
            <person name="McKernan K.J."/>
            <person name="McEwan P."/>
            <person name="Bosak S."/>
            <person name="Kellis M."/>
            <person name="Volff J.-N."/>
            <person name="Guigo R."/>
            <person name="Zody M.C."/>
            <person name="Mesirov J."/>
            <person name="Lindblad-Toh K."/>
            <person name="Birren B."/>
            <person name="Nusbaum C."/>
            <person name="Kahn D."/>
            <person name="Robinson-Rechavi M."/>
            <person name="Laudet V."/>
            <person name="Schachter V."/>
            <person name="Quetier F."/>
            <person name="Saurin W."/>
            <person name="Scarpelli C."/>
            <person name="Wincker P."/>
            <person name="Lander E.S."/>
            <person name="Weissenbach J."/>
            <person name="Roest Crollius H."/>
        </authorList>
    </citation>
    <scope>NUCLEOTIDE SEQUENCE [LARGE SCALE GENOMIC DNA]</scope>
</reference>
<dbReference type="AlphaFoldDB" id="Q4RS59"/>
<protein>
    <submittedName>
        <fullName evidence="1">(spotted green pufferfish) hypothetical protein</fullName>
    </submittedName>
</protein>
<dbReference type="EMBL" id="CAAE01015000">
    <property type="protein sequence ID" value="CAG08773.1"/>
    <property type="molecule type" value="Genomic_DNA"/>
</dbReference>
<sequence length="58" mass="6283">MVVLALAIGVAEQDDFANIPDLQETAQAAPPANQEAPSEKRYRVTHECLLCVTEWSAA</sequence>
<evidence type="ECO:0000313" key="1">
    <source>
        <dbReference type="EMBL" id="CAG08773.1"/>
    </source>
</evidence>
<accession>Q4RS59</accession>
<proteinExistence type="predicted"/>